<feature type="coiled-coil region" evidence="1">
    <location>
        <begin position="87"/>
        <end position="125"/>
    </location>
</feature>
<keyword evidence="3" id="KW-1133">Transmembrane helix</keyword>
<gene>
    <name evidence="4" type="ORF">FHR83_007010</name>
</gene>
<feature type="region of interest" description="Disordered" evidence="2">
    <location>
        <begin position="21"/>
        <end position="50"/>
    </location>
</feature>
<feature type="transmembrane region" description="Helical" evidence="3">
    <location>
        <begin position="281"/>
        <end position="300"/>
    </location>
</feature>
<keyword evidence="1" id="KW-0175">Coiled coil</keyword>
<dbReference type="EMBL" id="JACHXF010000018">
    <property type="protein sequence ID" value="MBB3099304.1"/>
    <property type="molecule type" value="Genomic_DNA"/>
</dbReference>
<feature type="compositionally biased region" description="Polar residues" evidence="2">
    <location>
        <begin position="38"/>
        <end position="49"/>
    </location>
</feature>
<dbReference type="Proteomes" id="UP000590749">
    <property type="component" value="Unassembled WGS sequence"/>
</dbReference>
<feature type="transmembrane region" description="Helical" evidence="3">
    <location>
        <begin position="246"/>
        <end position="269"/>
    </location>
</feature>
<reference evidence="4 5" key="1">
    <citation type="submission" date="2020-08" db="EMBL/GenBank/DDBJ databases">
        <title>Genomic Encyclopedia of Type Strains, Phase III (KMG-III): the genomes of soil and plant-associated and newly described type strains.</title>
        <authorList>
            <person name="Whitman W."/>
        </authorList>
    </citation>
    <scope>NUCLEOTIDE SEQUENCE [LARGE SCALE GENOMIC DNA]</scope>
    <source>
        <strain evidence="4 5">CECT 3287</strain>
    </source>
</reference>
<evidence type="ECO:0000313" key="5">
    <source>
        <dbReference type="Proteomes" id="UP000590749"/>
    </source>
</evidence>
<proteinExistence type="predicted"/>
<comment type="caution">
    <text evidence="4">The sequence shown here is derived from an EMBL/GenBank/DDBJ whole genome shotgun (WGS) entry which is preliminary data.</text>
</comment>
<dbReference type="AlphaFoldDB" id="A0A7W5ANW7"/>
<evidence type="ECO:0000313" key="4">
    <source>
        <dbReference type="EMBL" id="MBB3099304.1"/>
    </source>
</evidence>
<keyword evidence="3" id="KW-0472">Membrane</keyword>
<evidence type="ECO:0000256" key="1">
    <source>
        <dbReference type="SAM" id="Coils"/>
    </source>
</evidence>
<dbReference type="RefSeq" id="WP_183225367.1">
    <property type="nucleotide sequence ID" value="NZ_BMPW01000021.1"/>
</dbReference>
<feature type="region of interest" description="Disordered" evidence="2">
    <location>
        <begin position="184"/>
        <end position="215"/>
    </location>
</feature>
<organism evidence="4 5">
    <name type="scientific">Actinoplanes campanulatus</name>
    <dbReference type="NCBI Taxonomy" id="113559"/>
    <lineage>
        <taxon>Bacteria</taxon>
        <taxon>Bacillati</taxon>
        <taxon>Actinomycetota</taxon>
        <taxon>Actinomycetes</taxon>
        <taxon>Micromonosporales</taxon>
        <taxon>Micromonosporaceae</taxon>
        <taxon>Actinoplanes</taxon>
    </lineage>
</organism>
<feature type="compositionally biased region" description="Low complexity" evidence="2">
    <location>
        <begin position="184"/>
        <end position="207"/>
    </location>
</feature>
<evidence type="ECO:0000256" key="2">
    <source>
        <dbReference type="SAM" id="MobiDB-lite"/>
    </source>
</evidence>
<accession>A0A7W5ANW7</accession>
<sequence>MAGNAVTLEFAGDATRLQRAAQQATEATDSVARAANDAGSSFQQSSQDASRFEQRMGNLGAATAGLTDAVDSLAGGMQAVADIQDYARQRAQRLEQAETDVEQAMADTRQAAIDLEQSIVDLNQAKLDGQQASLDLDQALIDEKQAILDAQTAVKEYNEAVAEHGKGSDEAKQAALDLEQAQQDQAQAMLDADQAAADATQAQTDLKQATEDGKQANIDARQSQIDLNDAMHEANPPQLQEWADKLALITPLLTAVIGVTSLVTAAQWAWNAAQLANPLTWIILGIVALIAIIVLLVANWDWVAEKAGQAWDWIKEKAIQAWDYLKTIPGKIADHFEAVWRGLTTPFRKAWDWVKDKSSQVWEYLKKLPGKIADAFSSIGTKISAPFRAAFNAISRAWNSTVGQLSWTVPGWVPGVGGSSVSAPKLPTFHTGGKIPGLPGQEVPFLGLAGETVLPAGRSPSDSVQVVVMLDSDVLIEGLARQVGRRGGNVQLVLGGRNAA</sequence>
<keyword evidence="5" id="KW-1185">Reference proteome</keyword>
<protein>
    <submittedName>
        <fullName evidence="4">Uncharacterized protein</fullName>
    </submittedName>
</protein>
<keyword evidence="3" id="KW-0812">Transmembrane</keyword>
<evidence type="ECO:0000256" key="3">
    <source>
        <dbReference type="SAM" id="Phobius"/>
    </source>
</evidence>
<name>A0A7W5ANW7_9ACTN</name>